<feature type="transmembrane region" description="Helical" evidence="1">
    <location>
        <begin position="93"/>
        <end position="113"/>
    </location>
</feature>
<evidence type="ECO:0000313" key="2">
    <source>
        <dbReference type="EMBL" id="OGM00376.1"/>
    </source>
</evidence>
<evidence type="ECO:0000256" key="1">
    <source>
        <dbReference type="SAM" id="Phobius"/>
    </source>
</evidence>
<keyword evidence="1" id="KW-1133">Transmembrane helix</keyword>
<sequence>MMAVGTALSWGAVGLMVTMIDPTVSRPAVFAIFYISLLLALTGTFSLIGFVTRVTTLGKREQLSRQVAVSFRQAFILALILVFALFLRSHDVLTWWNALLIVGAATALESFFISASGRP</sequence>
<comment type="caution">
    <text evidence="2">The sequence shown here is derived from an EMBL/GenBank/DDBJ whole genome shotgun (WGS) entry which is preliminary data.</text>
</comment>
<evidence type="ECO:0000313" key="3">
    <source>
        <dbReference type="Proteomes" id="UP000176988"/>
    </source>
</evidence>
<name>A0A1F7WC33_9BACT</name>
<dbReference type="AlphaFoldDB" id="A0A1F7WC33"/>
<feature type="transmembrane region" description="Helical" evidence="1">
    <location>
        <begin position="67"/>
        <end position="87"/>
    </location>
</feature>
<keyword evidence="1" id="KW-0812">Transmembrane</keyword>
<accession>A0A1F7WC33</accession>
<dbReference type="STRING" id="1802424.A2480_03945"/>
<dbReference type="Proteomes" id="UP000176988">
    <property type="component" value="Unassembled WGS sequence"/>
</dbReference>
<feature type="transmembrane region" description="Helical" evidence="1">
    <location>
        <begin position="29"/>
        <end position="55"/>
    </location>
</feature>
<keyword evidence="1" id="KW-0472">Membrane</keyword>
<organism evidence="2 3">
    <name type="scientific">Candidatus Uhrbacteria bacterium RIFOXYC2_FULL_47_19</name>
    <dbReference type="NCBI Taxonomy" id="1802424"/>
    <lineage>
        <taxon>Bacteria</taxon>
        <taxon>Candidatus Uhriibacteriota</taxon>
    </lineage>
</organism>
<proteinExistence type="predicted"/>
<reference evidence="2 3" key="1">
    <citation type="journal article" date="2016" name="Nat. Commun.">
        <title>Thousands of microbial genomes shed light on interconnected biogeochemical processes in an aquifer system.</title>
        <authorList>
            <person name="Anantharaman K."/>
            <person name="Brown C.T."/>
            <person name="Hug L.A."/>
            <person name="Sharon I."/>
            <person name="Castelle C.J."/>
            <person name="Probst A.J."/>
            <person name="Thomas B.C."/>
            <person name="Singh A."/>
            <person name="Wilkins M.J."/>
            <person name="Karaoz U."/>
            <person name="Brodie E.L."/>
            <person name="Williams K.H."/>
            <person name="Hubbard S.S."/>
            <person name="Banfield J.F."/>
        </authorList>
    </citation>
    <scope>NUCLEOTIDE SEQUENCE [LARGE SCALE GENOMIC DNA]</scope>
</reference>
<gene>
    <name evidence="2" type="ORF">A2480_03945</name>
</gene>
<protein>
    <submittedName>
        <fullName evidence="2">Uncharacterized protein</fullName>
    </submittedName>
</protein>
<dbReference type="EMBL" id="MGFG01000032">
    <property type="protein sequence ID" value="OGM00376.1"/>
    <property type="molecule type" value="Genomic_DNA"/>
</dbReference>